<accession>A0ABU7JD29</accession>
<sequence length="299" mass="33593">MWFKNLRVYQLSSPLSLELPALEQALAEFSFTPCSGQQQSSQGFTFPFESAQSYCYQNQHYLFFAVKRQDKILPAAVVQEEMQPRLAALEAEKARALSRKEKDSVKEDVTFELLPRAFSKSQVVLACFDQSKQRILINTSSSSRAEDVLALLRKAIGSLPALPWLDPYHLGSCLQQWLQAEQLPHSFQLGNEVELKAPDEEGAKVRFSNHLLTTEEVLSHLEDKQVTRLELQQEEGLSLKICDDGSLKSIRYHDSISGKNDELGWEDADVRLAADTLLMASTLTAMLDQIAQVVSSKQG</sequence>
<keyword evidence="7" id="KW-1185">Reference proteome</keyword>
<dbReference type="PANTHER" id="PTHR38103:SF1">
    <property type="entry name" value="RECOMBINATION-ASSOCIATED PROTEIN RDGC"/>
    <property type="match status" value="1"/>
</dbReference>
<dbReference type="InterPro" id="IPR007476">
    <property type="entry name" value="RdgC"/>
</dbReference>
<keyword evidence="5" id="KW-0233">DNA recombination</keyword>
<organism evidence="6 7">
    <name type="scientific">Alkalimonas mucilaginosa</name>
    <dbReference type="NCBI Taxonomy" id="3057676"/>
    <lineage>
        <taxon>Bacteria</taxon>
        <taxon>Pseudomonadati</taxon>
        <taxon>Pseudomonadota</taxon>
        <taxon>Gammaproteobacteria</taxon>
        <taxon>Alkalimonas</taxon>
    </lineage>
</organism>
<dbReference type="RefSeq" id="WP_330086727.1">
    <property type="nucleotide sequence ID" value="NZ_JAUGZK010000002.1"/>
</dbReference>
<reference evidence="6 7" key="1">
    <citation type="submission" date="2023-06" db="EMBL/GenBank/DDBJ databases">
        <title>Alkalimonas sp., MEB004 an alkaliphilic bacterium isolated from Lonar Lake, India.</title>
        <authorList>
            <person name="Joshi A."/>
            <person name="Thite S."/>
        </authorList>
    </citation>
    <scope>NUCLEOTIDE SEQUENCE [LARGE SCALE GENOMIC DNA]</scope>
    <source>
        <strain evidence="6 7">MEB004</strain>
    </source>
</reference>
<dbReference type="PANTHER" id="PTHR38103">
    <property type="entry name" value="RECOMBINATION-ASSOCIATED PROTEIN RDGC"/>
    <property type="match status" value="1"/>
</dbReference>
<evidence type="ECO:0000256" key="2">
    <source>
        <dbReference type="ARBA" id="ARBA00008657"/>
    </source>
</evidence>
<gene>
    <name evidence="6" type="ORF">QWF21_03885</name>
</gene>
<dbReference type="Proteomes" id="UP001339167">
    <property type="component" value="Unassembled WGS sequence"/>
</dbReference>
<comment type="subcellular location">
    <subcellularLocation>
        <location evidence="1">Cytoplasm</location>
        <location evidence="1">Nucleoid</location>
    </subcellularLocation>
</comment>
<evidence type="ECO:0000256" key="3">
    <source>
        <dbReference type="ARBA" id="ARBA00022296"/>
    </source>
</evidence>
<evidence type="ECO:0000256" key="4">
    <source>
        <dbReference type="ARBA" id="ARBA00022490"/>
    </source>
</evidence>
<evidence type="ECO:0000256" key="5">
    <source>
        <dbReference type="ARBA" id="ARBA00023172"/>
    </source>
</evidence>
<dbReference type="Pfam" id="PF04381">
    <property type="entry name" value="RdgC"/>
    <property type="match status" value="1"/>
</dbReference>
<evidence type="ECO:0000256" key="1">
    <source>
        <dbReference type="ARBA" id="ARBA00004453"/>
    </source>
</evidence>
<name>A0ABU7JD29_9GAMM</name>
<dbReference type="NCBIfam" id="NF001464">
    <property type="entry name" value="PRK00321.1-5"/>
    <property type="match status" value="1"/>
</dbReference>
<keyword evidence="4" id="KW-0963">Cytoplasm</keyword>
<comment type="similarity">
    <text evidence="2">Belongs to the RdgC family.</text>
</comment>
<proteinExistence type="inferred from homology"/>
<protein>
    <recommendedName>
        <fullName evidence="3">Recombination-associated protein RdgC</fullName>
    </recommendedName>
</protein>
<evidence type="ECO:0000313" key="6">
    <source>
        <dbReference type="EMBL" id="MEE2023375.1"/>
    </source>
</evidence>
<evidence type="ECO:0000313" key="7">
    <source>
        <dbReference type="Proteomes" id="UP001339167"/>
    </source>
</evidence>
<dbReference type="EMBL" id="JAUGZK010000002">
    <property type="protein sequence ID" value="MEE2023375.1"/>
    <property type="molecule type" value="Genomic_DNA"/>
</dbReference>
<comment type="caution">
    <text evidence="6">The sequence shown here is derived from an EMBL/GenBank/DDBJ whole genome shotgun (WGS) entry which is preliminary data.</text>
</comment>